<evidence type="ECO:0000256" key="2">
    <source>
        <dbReference type="SAM" id="SignalP"/>
    </source>
</evidence>
<dbReference type="AlphaFoldDB" id="A0A0P5ZWX1"/>
<dbReference type="Gene3D" id="2.60.40.10">
    <property type="entry name" value="Immunoglobulins"/>
    <property type="match status" value="1"/>
</dbReference>
<keyword evidence="2" id="KW-0732">Signal</keyword>
<dbReference type="InterPro" id="IPR013783">
    <property type="entry name" value="Ig-like_fold"/>
</dbReference>
<dbReference type="EMBL" id="LRGB01000115">
    <property type="protein sequence ID" value="KZS20730.1"/>
    <property type="molecule type" value="Genomic_DNA"/>
</dbReference>
<evidence type="ECO:0000313" key="4">
    <source>
        <dbReference type="Proteomes" id="UP000076858"/>
    </source>
</evidence>
<dbReference type="Proteomes" id="UP000076858">
    <property type="component" value="Unassembled WGS sequence"/>
</dbReference>
<reference evidence="3 4" key="1">
    <citation type="submission" date="2016-03" db="EMBL/GenBank/DDBJ databases">
        <title>EvidentialGene: Evidence-directed Construction of Genes on Genomes.</title>
        <authorList>
            <person name="Gilbert D.G."/>
            <person name="Choi J.-H."/>
            <person name="Mockaitis K."/>
            <person name="Colbourne J."/>
            <person name="Pfrender M."/>
        </authorList>
    </citation>
    <scope>NUCLEOTIDE SEQUENCE [LARGE SCALE GENOMIC DNA]</scope>
    <source>
        <strain evidence="3 4">Xinb3</strain>
        <tissue evidence="3">Complete organism</tissue>
    </source>
</reference>
<evidence type="ECO:0000313" key="3">
    <source>
        <dbReference type="EMBL" id="KZS20730.1"/>
    </source>
</evidence>
<feature type="chain" id="PRO_5013463217" evidence="2">
    <location>
        <begin position="25"/>
        <end position="211"/>
    </location>
</feature>
<accession>A0A0P5ZWX1</accession>
<sequence length="211" mass="22970">MDRSSRLTVLAAVLTLILSSCCHAENTVSYRPLRVGANVTVALPCWELIDASHLIIWITPAEVVIGPDYHDVSGKYTIDFEGSLLVDETEKSDTGIYKCISRSPNGPYTTTETELEVIDASYLPEVDEWQKNLARGLIAAASTAALFISACGFYHFNWEERHPQGKSKRSSISSGSHPSSATSSDTPNLHELKGLDNPALTIDTNEIDSGL</sequence>
<dbReference type="OrthoDB" id="6357982at2759"/>
<proteinExistence type="predicted"/>
<comment type="caution">
    <text evidence="3">The sequence shown here is derived from an EMBL/GenBank/DDBJ whole genome shotgun (WGS) entry which is preliminary data.</text>
</comment>
<dbReference type="SUPFAM" id="SSF48726">
    <property type="entry name" value="Immunoglobulin"/>
    <property type="match status" value="1"/>
</dbReference>
<name>A0A0P5ZWX1_9CRUS</name>
<keyword evidence="4" id="KW-1185">Reference proteome</keyword>
<feature type="region of interest" description="Disordered" evidence="1">
    <location>
        <begin position="165"/>
        <end position="211"/>
    </location>
</feature>
<feature type="compositionally biased region" description="Low complexity" evidence="1">
    <location>
        <begin position="170"/>
        <end position="184"/>
    </location>
</feature>
<protein>
    <submittedName>
        <fullName evidence="3">Uncharacterized protein</fullName>
    </submittedName>
</protein>
<feature type="signal peptide" evidence="2">
    <location>
        <begin position="1"/>
        <end position="24"/>
    </location>
</feature>
<dbReference type="InterPro" id="IPR036179">
    <property type="entry name" value="Ig-like_dom_sf"/>
</dbReference>
<dbReference type="PROSITE" id="PS51257">
    <property type="entry name" value="PROKAR_LIPOPROTEIN"/>
    <property type="match status" value="1"/>
</dbReference>
<gene>
    <name evidence="3" type="ORF">APZ42_012384</name>
</gene>
<organism evidence="3 4">
    <name type="scientific">Daphnia magna</name>
    <dbReference type="NCBI Taxonomy" id="35525"/>
    <lineage>
        <taxon>Eukaryota</taxon>
        <taxon>Metazoa</taxon>
        <taxon>Ecdysozoa</taxon>
        <taxon>Arthropoda</taxon>
        <taxon>Crustacea</taxon>
        <taxon>Branchiopoda</taxon>
        <taxon>Diplostraca</taxon>
        <taxon>Cladocera</taxon>
        <taxon>Anomopoda</taxon>
        <taxon>Daphniidae</taxon>
        <taxon>Daphnia</taxon>
    </lineage>
</organism>
<evidence type="ECO:0000256" key="1">
    <source>
        <dbReference type="SAM" id="MobiDB-lite"/>
    </source>
</evidence>